<dbReference type="EMBL" id="MN739121">
    <property type="protein sequence ID" value="QHS89923.1"/>
    <property type="molecule type" value="Genomic_DNA"/>
</dbReference>
<sequence>MSVINNVNTVQDFVARSSYVPVNYNKNDSSDEKLHKRRRIHRTPCDGSHDSCMNDKYKCCICMDKRQIDWFYEGYVDGVGVVKNKSRAEHYCPSCKSKFLKTF</sequence>
<reference evidence="1" key="1">
    <citation type="journal article" date="2020" name="Nature">
        <title>Giant virus diversity and host interactions through global metagenomics.</title>
        <authorList>
            <person name="Schulz F."/>
            <person name="Roux S."/>
            <person name="Paez-Espino D."/>
            <person name="Jungbluth S."/>
            <person name="Walsh D.A."/>
            <person name="Denef V.J."/>
            <person name="McMahon K.D."/>
            <person name="Konstantinidis K.T."/>
            <person name="Eloe-Fadrosh E.A."/>
            <person name="Kyrpides N.C."/>
            <person name="Woyke T."/>
        </authorList>
    </citation>
    <scope>NUCLEOTIDE SEQUENCE</scope>
    <source>
        <strain evidence="1">GVMAG-M-3300010160-4</strain>
    </source>
</reference>
<dbReference type="AlphaFoldDB" id="A0A6C0BEX3"/>
<accession>A0A6C0BEX3</accession>
<name>A0A6C0BEX3_9ZZZZ</name>
<protein>
    <submittedName>
        <fullName evidence="1">Uncharacterized protein</fullName>
    </submittedName>
</protein>
<evidence type="ECO:0000313" key="1">
    <source>
        <dbReference type="EMBL" id="QHS89923.1"/>
    </source>
</evidence>
<organism evidence="1">
    <name type="scientific">viral metagenome</name>
    <dbReference type="NCBI Taxonomy" id="1070528"/>
    <lineage>
        <taxon>unclassified sequences</taxon>
        <taxon>metagenomes</taxon>
        <taxon>organismal metagenomes</taxon>
    </lineage>
</organism>
<proteinExistence type="predicted"/>